<feature type="compositionally biased region" description="Polar residues" evidence="1">
    <location>
        <begin position="29"/>
        <end position="39"/>
    </location>
</feature>
<evidence type="ECO:0000256" key="1">
    <source>
        <dbReference type="SAM" id="MobiDB-lite"/>
    </source>
</evidence>
<accession>A0A4R2HL18</accession>
<feature type="region of interest" description="Disordered" evidence="1">
    <location>
        <begin position="19"/>
        <end position="54"/>
    </location>
</feature>
<proteinExistence type="predicted"/>
<feature type="compositionally biased region" description="Low complexity" evidence="1">
    <location>
        <begin position="44"/>
        <end position="54"/>
    </location>
</feature>
<dbReference type="AlphaFoldDB" id="A0A4R2HL18"/>
<comment type="caution">
    <text evidence="2">The sequence shown here is derived from an EMBL/GenBank/DDBJ whole genome shotgun (WGS) entry which is preliminary data.</text>
</comment>
<evidence type="ECO:0000313" key="3">
    <source>
        <dbReference type="Proteomes" id="UP000295684"/>
    </source>
</evidence>
<evidence type="ECO:0000313" key="2">
    <source>
        <dbReference type="EMBL" id="TCO30750.1"/>
    </source>
</evidence>
<organism evidence="2 3">
    <name type="scientific">Pedobacter psychrotolerans</name>
    <dbReference type="NCBI Taxonomy" id="1843235"/>
    <lineage>
        <taxon>Bacteria</taxon>
        <taxon>Pseudomonadati</taxon>
        <taxon>Bacteroidota</taxon>
        <taxon>Sphingobacteriia</taxon>
        <taxon>Sphingobacteriales</taxon>
        <taxon>Sphingobacteriaceae</taxon>
        <taxon>Pedobacter</taxon>
    </lineage>
</organism>
<gene>
    <name evidence="2" type="ORF">EV200_101188</name>
</gene>
<dbReference type="Proteomes" id="UP000295684">
    <property type="component" value="Unassembled WGS sequence"/>
</dbReference>
<dbReference type="EMBL" id="SLWO01000001">
    <property type="protein sequence ID" value="TCO30750.1"/>
    <property type="molecule type" value="Genomic_DNA"/>
</dbReference>
<protein>
    <submittedName>
        <fullName evidence="2">Uncharacterized protein</fullName>
    </submittedName>
</protein>
<name>A0A4R2HL18_9SPHI</name>
<reference evidence="2 3" key="1">
    <citation type="submission" date="2019-03" db="EMBL/GenBank/DDBJ databases">
        <title>Genomic Encyclopedia of Type Strains, Phase IV (KMG-IV): sequencing the most valuable type-strain genomes for metagenomic binning, comparative biology and taxonomic classification.</title>
        <authorList>
            <person name="Goeker M."/>
        </authorList>
    </citation>
    <scope>NUCLEOTIDE SEQUENCE [LARGE SCALE GENOMIC DNA]</scope>
    <source>
        <strain evidence="2 3">DSM 103236</strain>
    </source>
</reference>
<sequence>MFFLLVVLSNCKNNQKPYIPPGSPVVKDSTLTNKSSSRSGKIGEAVSQESVSQAASPEGIEGTYVVINKYENAEKCMMKITIEKASDQYRYTFQSESRTLKGKLSLEADKSGNGYYITLEGIEWSEYEGALDYEGEPKEKDLALPVGIQGAIQENEITIQNYGNSMNYYQQLADCGDKYIVLQKQ</sequence>